<gene>
    <name evidence="1" type="ordered locus">Avi_9014</name>
</gene>
<dbReference type="Pfam" id="PF01904">
    <property type="entry name" value="DUF72"/>
    <property type="match status" value="1"/>
</dbReference>
<dbReference type="EMBL" id="CP000636">
    <property type="protein sequence ID" value="ACM39374.1"/>
    <property type="molecule type" value="Genomic_DNA"/>
</dbReference>
<dbReference type="SMR" id="B9K3C6"/>
<accession>B9K3C6</accession>
<evidence type="ECO:0000313" key="2">
    <source>
        <dbReference type="Proteomes" id="UP000001596"/>
    </source>
</evidence>
<dbReference type="DNASU" id="7367763"/>
<dbReference type="PANTHER" id="PTHR30348:SF14">
    <property type="entry name" value="BLR8050 PROTEIN"/>
    <property type="match status" value="1"/>
</dbReference>
<dbReference type="InterPro" id="IPR002763">
    <property type="entry name" value="DUF72"/>
</dbReference>
<dbReference type="PANTHER" id="PTHR30348">
    <property type="entry name" value="UNCHARACTERIZED PROTEIN YECE"/>
    <property type="match status" value="1"/>
</dbReference>
<keyword evidence="2" id="KW-1185">Reference proteome</keyword>
<dbReference type="Gene3D" id="3.20.20.410">
    <property type="entry name" value="Protein of unknown function UPF0759"/>
    <property type="match status" value="1"/>
</dbReference>
<geneLocation type="plasmid" evidence="1 2">
    <name>pAtS4c</name>
</geneLocation>
<dbReference type="AlphaFoldDB" id="B9K3C6"/>
<name>B9K3C6_ALLAM</name>
<reference evidence="1 2" key="1">
    <citation type="journal article" date="2009" name="J. Bacteriol.">
        <title>Genome sequences of three Agrobacterium biovars help elucidate the evolution of multichromosome genomes in bacteria.</title>
        <authorList>
            <person name="Slater S.C."/>
            <person name="Goldman B.S."/>
            <person name="Goodner B."/>
            <person name="Setubal J.C."/>
            <person name="Farrand S.K."/>
            <person name="Nester E.W."/>
            <person name="Burr T.J."/>
            <person name="Banta L."/>
            <person name="Dickerman A.W."/>
            <person name="Paulsen I."/>
            <person name="Otten L."/>
            <person name="Suen G."/>
            <person name="Welch R."/>
            <person name="Almeida N.F."/>
            <person name="Arnold F."/>
            <person name="Burton O.T."/>
            <person name="Du Z."/>
            <person name="Ewing A."/>
            <person name="Godsy E."/>
            <person name="Heisel S."/>
            <person name="Houmiel K.L."/>
            <person name="Jhaveri J."/>
            <person name="Lu J."/>
            <person name="Miller N.M."/>
            <person name="Norton S."/>
            <person name="Chen Q."/>
            <person name="Phoolcharoen W."/>
            <person name="Ohlin V."/>
            <person name="Ondrusek D."/>
            <person name="Pride N."/>
            <person name="Stricklin S.L."/>
            <person name="Sun J."/>
            <person name="Wheeler C."/>
            <person name="Wilson L."/>
            <person name="Zhu H."/>
            <person name="Wood D.W."/>
        </authorList>
    </citation>
    <scope>NUCLEOTIDE SEQUENCE [LARGE SCALE GENOMIC DNA]</scope>
    <source>
        <strain evidence="2">S4 / ATCC BAA-846</strain>
        <plasmid evidence="1 2">pAtS4c</plasmid>
    </source>
</reference>
<proteinExistence type="predicted"/>
<dbReference type="HOGENOM" id="CLU_046519_3_1_5"/>
<sequence length="230" mass="25759">MPIIATAAWSIPKKVADRFAQGGSSLTRYASVFDGVEVNSTFYRRHKTSTFATWEHSVPDAFRFAVKIPKEITHTSAMRDIAEPFDTFLEDIAPLGEKRGPLLCQLPPSLTFDVEVLQTAFKTMRDADDGPIVIEVRHKSWASAEALDLLKTYRIDRVLADPAPVWPVEDFDTPPKYVRLHGKPKIYYSSYTDDEIKSFSALLAPDSWCVFDNTASGAAIENALNMAEIR</sequence>
<protein>
    <recommendedName>
        <fullName evidence="3">DUF72 domain-containing protein</fullName>
    </recommendedName>
</protein>
<organism evidence="1 2">
    <name type="scientific">Allorhizobium ampelinum (strain ATCC BAA-846 / DSM 112012 / S4)</name>
    <name type="common">Agrobacterium vitis (strain S4)</name>
    <dbReference type="NCBI Taxonomy" id="311402"/>
    <lineage>
        <taxon>Bacteria</taxon>
        <taxon>Pseudomonadati</taxon>
        <taxon>Pseudomonadota</taxon>
        <taxon>Alphaproteobacteria</taxon>
        <taxon>Hyphomicrobiales</taxon>
        <taxon>Rhizobiaceae</taxon>
        <taxon>Rhizobium/Agrobacterium group</taxon>
        <taxon>Allorhizobium</taxon>
        <taxon>Allorhizobium ampelinum</taxon>
    </lineage>
</organism>
<dbReference type="RefSeq" id="WP_012650483.1">
    <property type="nucleotide sequence ID" value="NC_011984.1"/>
</dbReference>
<dbReference type="KEGG" id="avi:Avi_9014"/>
<dbReference type="InterPro" id="IPR036520">
    <property type="entry name" value="UPF0759_sf"/>
</dbReference>
<evidence type="ECO:0000313" key="1">
    <source>
        <dbReference type="EMBL" id="ACM39374.1"/>
    </source>
</evidence>
<dbReference type="Proteomes" id="UP000001596">
    <property type="component" value="Plasmid pAtS4c"/>
</dbReference>
<dbReference type="SUPFAM" id="SSF117396">
    <property type="entry name" value="TM1631-like"/>
    <property type="match status" value="1"/>
</dbReference>
<keyword evidence="1" id="KW-0614">Plasmid</keyword>
<evidence type="ECO:0008006" key="3">
    <source>
        <dbReference type="Google" id="ProtNLM"/>
    </source>
</evidence>